<comment type="subcellular location">
    <subcellularLocation>
        <location evidence="6">Cytoplasm</location>
    </subcellularLocation>
</comment>
<dbReference type="Gene3D" id="3.30.300.20">
    <property type="match status" value="1"/>
</dbReference>
<evidence type="ECO:0000256" key="5">
    <source>
        <dbReference type="ARBA" id="ARBA00023316"/>
    </source>
</evidence>
<reference evidence="8 9" key="2">
    <citation type="journal article" date="2016" name="Int. J. Syst. Evol. Microbiol.">
        <title>Bacillus gobiensis sp. nov., isolated from a soil sample.</title>
        <authorList>
            <person name="Liu B."/>
            <person name="Liu G.H."/>
            <person name="Cetin S."/>
            <person name="Schumann P."/>
            <person name="Pan Z.Z."/>
            <person name="Chen Q.Q."/>
        </authorList>
    </citation>
    <scope>NUCLEOTIDE SEQUENCE [LARGE SCALE GENOMIC DNA]</scope>
    <source>
        <strain evidence="8 9">FJAT-4402</strain>
    </source>
</reference>
<evidence type="ECO:0000256" key="6">
    <source>
        <dbReference type="HAMAP-Rule" id="MF_00867"/>
    </source>
</evidence>
<dbReference type="SMART" id="SM00393">
    <property type="entry name" value="R3H"/>
    <property type="match status" value="1"/>
</dbReference>
<keyword evidence="5 6" id="KW-0961">Cell wall biogenesis/degradation</keyword>
<dbReference type="PANTHER" id="PTHR35800">
    <property type="entry name" value="PROTEIN JAG"/>
    <property type="match status" value="1"/>
</dbReference>
<dbReference type="Gene3D" id="3.30.30.80">
    <property type="entry name" value="probable RNA-binding protein from clostridium symbiosum atcc 14940"/>
    <property type="match status" value="1"/>
</dbReference>
<keyword evidence="3 6" id="KW-0133">Cell shape</keyword>
<dbReference type="SMART" id="SM01245">
    <property type="entry name" value="Jag_N"/>
    <property type="match status" value="1"/>
</dbReference>
<evidence type="ECO:0000313" key="9">
    <source>
        <dbReference type="Proteomes" id="UP000067625"/>
    </source>
</evidence>
<dbReference type="InterPro" id="IPR001374">
    <property type="entry name" value="R3H_dom"/>
</dbReference>
<dbReference type="EMBL" id="CP012600">
    <property type="protein sequence ID" value="ALC83199.1"/>
    <property type="molecule type" value="Genomic_DNA"/>
</dbReference>
<dbReference type="PATRIC" id="fig|1441095.3.peg.3936"/>
<dbReference type="InterPro" id="IPR034079">
    <property type="entry name" value="R3H_KhpB"/>
</dbReference>
<accession>A0A0M4FJD5</accession>
<comment type="subunit">
    <text evidence="6">Forms a complex with KhpA.</text>
</comment>
<dbReference type="Pfam" id="PF01424">
    <property type="entry name" value="R3H"/>
    <property type="match status" value="1"/>
</dbReference>
<dbReference type="InterPro" id="IPR015946">
    <property type="entry name" value="KH_dom-like_a/b"/>
</dbReference>
<dbReference type="PROSITE" id="PS51061">
    <property type="entry name" value="R3H"/>
    <property type="match status" value="1"/>
</dbReference>
<protein>
    <recommendedName>
        <fullName evidence="6">RNA-binding protein KhpB</fullName>
    </recommendedName>
    <alternativeName>
        <fullName evidence="6">RNA-binding protein EloR</fullName>
    </alternativeName>
</protein>
<dbReference type="GO" id="GO:0005737">
    <property type="term" value="C:cytoplasm"/>
    <property type="evidence" value="ECO:0007669"/>
    <property type="project" value="UniProtKB-SubCell"/>
</dbReference>
<dbReference type="PANTHER" id="PTHR35800:SF1">
    <property type="entry name" value="RNA-BINDING PROTEIN KHPB"/>
    <property type="match status" value="1"/>
</dbReference>
<dbReference type="GO" id="GO:0003723">
    <property type="term" value="F:RNA binding"/>
    <property type="evidence" value="ECO:0007669"/>
    <property type="project" value="UniProtKB-UniRule"/>
</dbReference>
<dbReference type="OrthoDB" id="9794483at2"/>
<dbReference type="CDD" id="cd02414">
    <property type="entry name" value="KH-II_Jag"/>
    <property type="match status" value="1"/>
</dbReference>
<dbReference type="Pfam" id="PF14804">
    <property type="entry name" value="Jag_N"/>
    <property type="match status" value="1"/>
</dbReference>
<evidence type="ECO:0000256" key="1">
    <source>
        <dbReference type="ARBA" id="ARBA00022490"/>
    </source>
</evidence>
<comment type="similarity">
    <text evidence="6">Belongs to the KhpB RNA-binding protein family.</text>
</comment>
<dbReference type="NCBIfam" id="NF041568">
    <property type="entry name" value="Jag_EloR"/>
    <property type="match status" value="1"/>
</dbReference>
<reference evidence="9" key="1">
    <citation type="submission" date="2015-08" db="EMBL/GenBank/DDBJ databases">
        <title>Genome sequencing project for genomic taxonomy and phylogenomics of Bacillus-like bacteria.</title>
        <authorList>
            <person name="Liu B."/>
            <person name="Wang J."/>
            <person name="Zhu Y."/>
            <person name="Liu G."/>
            <person name="Chen Q."/>
            <person name="Chen Z."/>
            <person name="Lan J."/>
            <person name="Che J."/>
            <person name="Ge C."/>
            <person name="Shi H."/>
            <person name="Pan Z."/>
            <person name="Liu X."/>
        </authorList>
    </citation>
    <scope>NUCLEOTIDE SEQUENCE [LARGE SCALE GENOMIC DNA]</scope>
    <source>
        <strain evidence="9">FJAT-4402</strain>
    </source>
</reference>
<evidence type="ECO:0000313" key="8">
    <source>
        <dbReference type="EMBL" id="ALC83199.1"/>
    </source>
</evidence>
<dbReference type="InterPro" id="IPR039247">
    <property type="entry name" value="KhpB"/>
</dbReference>
<name>A0A0M4FJD5_9BACI</name>
<dbReference type="Pfam" id="PF13083">
    <property type="entry name" value="KH_KhpA-B"/>
    <property type="match status" value="1"/>
</dbReference>
<proteinExistence type="inferred from homology"/>
<dbReference type="InterPro" id="IPR036867">
    <property type="entry name" value="R3H_dom_sf"/>
</dbReference>
<comment type="domain">
    <text evidence="6">Has an N-terminal Jag-N domain and 2 RNA-binding domains (KH and R3H).</text>
</comment>
<dbReference type="InterPro" id="IPR038008">
    <property type="entry name" value="Jag_KH"/>
</dbReference>
<dbReference type="GO" id="GO:0008360">
    <property type="term" value="P:regulation of cell shape"/>
    <property type="evidence" value="ECO:0007669"/>
    <property type="project" value="UniProtKB-KW"/>
</dbReference>
<organism evidence="8 9">
    <name type="scientific">Bacillus gobiensis</name>
    <dbReference type="NCBI Taxonomy" id="1441095"/>
    <lineage>
        <taxon>Bacteria</taxon>
        <taxon>Bacillati</taxon>
        <taxon>Bacillota</taxon>
        <taxon>Bacilli</taxon>
        <taxon>Bacillales</taxon>
        <taxon>Bacillaceae</taxon>
        <taxon>Bacillus</taxon>
    </lineage>
</organism>
<dbReference type="RefSeq" id="WP_053605037.1">
    <property type="nucleotide sequence ID" value="NZ_CP012600.1"/>
</dbReference>
<dbReference type="GO" id="GO:0071555">
    <property type="term" value="P:cell wall organization"/>
    <property type="evidence" value="ECO:0007669"/>
    <property type="project" value="UniProtKB-KW"/>
</dbReference>
<keyword evidence="9" id="KW-1185">Reference proteome</keyword>
<dbReference type="HAMAP" id="MF_00867">
    <property type="entry name" value="KhpB"/>
    <property type="match status" value="1"/>
</dbReference>
<keyword evidence="2 6" id="KW-0694">RNA-binding</keyword>
<evidence type="ECO:0000256" key="3">
    <source>
        <dbReference type="ARBA" id="ARBA00022960"/>
    </source>
</evidence>
<keyword evidence="4 6" id="KW-0143">Chaperone</keyword>
<dbReference type="Proteomes" id="UP000067625">
    <property type="component" value="Chromosome"/>
</dbReference>
<evidence type="ECO:0000256" key="4">
    <source>
        <dbReference type="ARBA" id="ARBA00023186"/>
    </source>
</evidence>
<dbReference type="GO" id="GO:0009252">
    <property type="term" value="P:peptidoglycan biosynthetic process"/>
    <property type="evidence" value="ECO:0007669"/>
    <property type="project" value="UniProtKB-UniRule"/>
</dbReference>
<evidence type="ECO:0000256" key="2">
    <source>
        <dbReference type="ARBA" id="ARBA00022884"/>
    </source>
</evidence>
<dbReference type="InterPro" id="IPR032782">
    <property type="entry name" value="KhpB_N"/>
</dbReference>
<dbReference type="AlphaFoldDB" id="A0A0M4FJD5"/>
<feature type="domain" description="R3H" evidence="7">
    <location>
        <begin position="140"/>
        <end position="207"/>
    </location>
</feature>
<gene>
    <name evidence="6" type="primary">khpB</name>
    <name evidence="6" type="synonym">eloR</name>
    <name evidence="8" type="ORF">AM592_17740</name>
</gene>
<sequence>MKELTATGRTVAEAVDSALKKLDVKINDIEYEVIDEGKKGIFGLFGHKPAVVKVIEKPSPILAGKNYLEQIVNHLEIEAEITAFEKENVVSYEIKGNQTALLIGKRGQTLNALETLVQMAINRVSEKYLQVTVDAEGYREKRKNTLIQLAHRMSDQAMKQKKSIQFEPMPSAERKIIHKALSNDQRNIETYSEGEGRNRHVVISYKGKSGSNN</sequence>
<dbReference type="InterPro" id="IPR038247">
    <property type="entry name" value="Jag_N_dom_sf"/>
</dbReference>
<dbReference type="CDD" id="cd02644">
    <property type="entry name" value="R3H_jag"/>
    <property type="match status" value="1"/>
</dbReference>
<keyword evidence="1 6" id="KW-0963">Cytoplasm</keyword>
<comment type="function">
    <text evidence="6">A probable RNA chaperone. Forms a complex with KhpA which binds to cellular RNA and controls its expression. Plays a role in peptidoglycan (PG) homeostasis and cell length regulation.</text>
</comment>
<evidence type="ECO:0000259" key="7">
    <source>
        <dbReference type="PROSITE" id="PS51061"/>
    </source>
</evidence>
<dbReference type="SMR" id="A0A0M4FJD5"/>
<dbReference type="SUPFAM" id="SSF82708">
    <property type="entry name" value="R3H domain"/>
    <property type="match status" value="1"/>
</dbReference>
<dbReference type="STRING" id="1441095.AM592_17740"/>
<feature type="region of interest" description="Jag_N domain" evidence="6">
    <location>
        <begin position="5"/>
        <end position="55"/>
    </location>
</feature>
<dbReference type="Gene3D" id="3.30.1370.50">
    <property type="entry name" value="R3H-like domain"/>
    <property type="match status" value="1"/>
</dbReference>